<protein>
    <submittedName>
        <fullName evidence="2">Uncharacterized protein</fullName>
    </submittedName>
</protein>
<accession>A0A9P7K0Z6</accession>
<dbReference type="Proteomes" id="UP000717328">
    <property type="component" value="Unassembled WGS sequence"/>
</dbReference>
<reference evidence="2" key="2">
    <citation type="submission" date="2021-10" db="EMBL/GenBank/DDBJ databases">
        <title>Phylogenomics reveals ancestral predisposition of the termite-cultivated fungus Termitomyces towards a domesticated lifestyle.</title>
        <authorList>
            <person name="Auxier B."/>
            <person name="Grum-Grzhimaylo A."/>
            <person name="Cardenas M.E."/>
            <person name="Lodge J.D."/>
            <person name="Laessoe T."/>
            <person name="Pedersen O."/>
            <person name="Smith M.E."/>
            <person name="Kuyper T.W."/>
            <person name="Franco-Molano E.A."/>
            <person name="Baroni T.J."/>
            <person name="Aanen D.K."/>
        </authorList>
    </citation>
    <scope>NUCLEOTIDE SEQUENCE</scope>
    <source>
        <strain evidence="2">D49</strain>
    </source>
</reference>
<gene>
    <name evidence="2" type="ORF">H0H81_009757</name>
</gene>
<evidence type="ECO:0000256" key="1">
    <source>
        <dbReference type="SAM" id="MobiDB-lite"/>
    </source>
</evidence>
<name>A0A9P7K0Z6_9AGAR</name>
<feature type="compositionally biased region" description="Polar residues" evidence="1">
    <location>
        <begin position="14"/>
        <end position="24"/>
    </location>
</feature>
<dbReference type="EMBL" id="JABCKI010008635">
    <property type="protein sequence ID" value="KAG5633221.1"/>
    <property type="molecule type" value="Genomic_DNA"/>
</dbReference>
<comment type="caution">
    <text evidence="2">The sequence shown here is derived from an EMBL/GenBank/DDBJ whole genome shotgun (WGS) entry which is preliminary data.</text>
</comment>
<proteinExistence type="predicted"/>
<feature type="region of interest" description="Disordered" evidence="1">
    <location>
        <begin position="1"/>
        <end position="105"/>
    </location>
</feature>
<sequence length="105" mass="11908">MPPTIEEMPDEEPQQQGGTLNTDNPFILDINPGWMKTLPKDTLKQTNPGTSDRKIIPERSKKKKQKKTDQTSSTMEPKENQNPDNSSPEPKKTDASFPDQESWIV</sequence>
<dbReference type="AlphaFoldDB" id="A0A9P7K0Z6"/>
<evidence type="ECO:0000313" key="2">
    <source>
        <dbReference type="EMBL" id="KAG5633221.1"/>
    </source>
</evidence>
<evidence type="ECO:0000313" key="3">
    <source>
        <dbReference type="Proteomes" id="UP000717328"/>
    </source>
</evidence>
<reference evidence="2" key="1">
    <citation type="submission" date="2021-02" db="EMBL/GenBank/DDBJ databases">
        <authorList>
            <person name="Nieuwenhuis M."/>
            <person name="Van De Peppel L.J.J."/>
        </authorList>
    </citation>
    <scope>NUCLEOTIDE SEQUENCE</scope>
    <source>
        <strain evidence="2">D49</strain>
    </source>
</reference>
<keyword evidence="3" id="KW-1185">Reference proteome</keyword>
<organism evidence="2 3">
    <name type="scientific">Sphagnurus paluster</name>
    <dbReference type="NCBI Taxonomy" id="117069"/>
    <lineage>
        <taxon>Eukaryota</taxon>
        <taxon>Fungi</taxon>
        <taxon>Dikarya</taxon>
        <taxon>Basidiomycota</taxon>
        <taxon>Agaricomycotina</taxon>
        <taxon>Agaricomycetes</taxon>
        <taxon>Agaricomycetidae</taxon>
        <taxon>Agaricales</taxon>
        <taxon>Tricholomatineae</taxon>
        <taxon>Lyophyllaceae</taxon>
        <taxon>Sphagnurus</taxon>
    </lineage>
</organism>